<comment type="caution">
    <text evidence="1">The sequence shown here is derived from an EMBL/GenBank/DDBJ whole genome shotgun (WGS) entry which is preliminary data.</text>
</comment>
<evidence type="ECO:0000313" key="2">
    <source>
        <dbReference type="Proteomes" id="UP000030014"/>
    </source>
</evidence>
<reference evidence="1 2" key="1">
    <citation type="submission" date="2014-01" db="EMBL/GenBank/DDBJ databases">
        <title>Plasmidome dynamics in the species complex Clostridium novyi sensu lato converts strains of independent lineages into distinctly different pathogens.</title>
        <authorList>
            <person name="Skarin H."/>
            <person name="Segerman B."/>
        </authorList>
    </citation>
    <scope>NUCLEOTIDE SEQUENCE [LARGE SCALE GENOMIC DNA]</scope>
    <source>
        <strain evidence="1 2">DC5</strain>
    </source>
</reference>
<dbReference type="EMBL" id="JDRY01000007">
    <property type="protein sequence ID" value="KGN01508.1"/>
    <property type="molecule type" value="Genomic_DNA"/>
</dbReference>
<name>A0A0A0IKN1_CLOBO</name>
<proteinExistence type="predicted"/>
<evidence type="ECO:0000313" key="1">
    <source>
        <dbReference type="EMBL" id="KGN01508.1"/>
    </source>
</evidence>
<protein>
    <submittedName>
        <fullName evidence="1">Uncharacterized protein</fullName>
    </submittedName>
</protein>
<accession>A0A0A0IKN1</accession>
<dbReference type="RefSeq" id="WP_039258212.1">
    <property type="nucleotide sequence ID" value="NZ_JDRY01000007.1"/>
</dbReference>
<gene>
    <name evidence="1" type="ORF">Z955_01310</name>
</gene>
<dbReference type="AlphaFoldDB" id="A0A0A0IKN1"/>
<organism evidence="1 2">
    <name type="scientific">Clostridium botulinum C/D str. DC5</name>
    <dbReference type="NCBI Taxonomy" id="1443128"/>
    <lineage>
        <taxon>Bacteria</taxon>
        <taxon>Bacillati</taxon>
        <taxon>Bacillota</taxon>
        <taxon>Clostridia</taxon>
        <taxon>Eubacteriales</taxon>
        <taxon>Clostridiaceae</taxon>
        <taxon>Clostridium</taxon>
    </lineage>
</organism>
<sequence>MKFSHFTNNIFNNSTNQKVVEIIANRILTGSINPKTHSPFLLEDIVNEKYREAVEDYIILNSGAI</sequence>
<dbReference type="Proteomes" id="UP000030014">
    <property type="component" value="Unassembled WGS sequence"/>
</dbReference>